<sequence length="580" mass="67381">MKAILERSSNRKKKQVRVQAVIVLLIAFVFCLSGYAFLKKPKAERALIVNNVIAEPQLSQPSGFYTSSFFLSLTSSNPQAKIYFTTDGTKPTIDSDLYQEPIQISSRADEPNKLSEIKNSPVFFYPISRVFKGCIVRAITVVNDSIKSQETVASYFIHPTGRSRYSLPVFSLVTDEENLFGYKNGIYINGATTDDKDYYLKNNISIEDYRKGFPTNYKRRGERWERPVVLDFFEGASNLGFKINAGVRIHGNATRERPQKSLKFYINQKYGDALLNYPLFGPGSLQQQNTFLLRNSGQDMYKARMRDALMQQILKGNTTLDLQNYRPSILFINGEYWGIHDIRQRVDEFYFSHKYNIPLDSLSILGVNMAVEYGKPADSASFVKLLNFVSKNNMAIPENYKVVESEMDVDNFIDYIIAEVYCSNPDWPHNNINLWRYNSGKNKEEKSFKDGRWRWALYDTDIAFGAERPASYNMLNYLLNKKGLGQLFNKLLDNKAFRIKFLERFEYHLENTFQPDKVIKIINSMEKEIAPEMEEHIARWRTFNSAGEWKKQVEVLRLFAKTRPRYQRQELDALKARYQQ</sequence>
<keyword evidence="1" id="KW-0812">Transmembrane</keyword>
<dbReference type="AlphaFoldDB" id="A0A5M6DPY8"/>
<dbReference type="RefSeq" id="WP_150087444.1">
    <property type="nucleotide sequence ID" value="NZ_VWSF01000003.1"/>
</dbReference>
<reference evidence="3 4" key="1">
    <citation type="submission" date="2019-09" db="EMBL/GenBank/DDBJ databases">
        <title>Genome sequence and assembly of Adhaeribacter sp.</title>
        <authorList>
            <person name="Chhetri G."/>
        </authorList>
    </citation>
    <scope>NUCLEOTIDE SEQUENCE [LARGE SCALE GENOMIC DNA]</scope>
    <source>
        <strain evidence="3 4">DK36</strain>
    </source>
</reference>
<organism evidence="3 4">
    <name type="scientific">Adhaeribacter rhizoryzae</name>
    <dbReference type="NCBI Taxonomy" id="2607907"/>
    <lineage>
        <taxon>Bacteria</taxon>
        <taxon>Pseudomonadati</taxon>
        <taxon>Bacteroidota</taxon>
        <taxon>Cytophagia</taxon>
        <taxon>Cytophagales</taxon>
        <taxon>Hymenobacteraceae</taxon>
        <taxon>Adhaeribacter</taxon>
    </lineage>
</organism>
<keyword evidence="1" id="KW-0472">Membrane</keyword>
<dbReference type="Pfam" id="PF08757">
    <property type="entry name" value="CotH"/>
    <property type="match status" value="1"/>
</dbReference>
<keyword evidence="1" id="KW-1133">Transmembrane helix</keyword>
<proteinExistence type="predicted"/>
<evidence type="ECO:0000256" key="1">
    <source>
        <dbReference type="SAM" id="Phobius"/>
    </source>
</evidence>
<accession>A0A5M6DPY8</accession>
<gene>
    <name evidence="3" type="ORF">F0145_06180</name>
</gene>
<feature type="transmembrane region" description="Helical" evidence="1">
    <location>
        <begin position="20"/>
        <end position="38"/>
    </location>
</feature>
<comment type="caution">
    <text evidence="3">The sequence shown here is derived from an EMBL/GenBank/DDBJ whole genome shotgun (WGS) entry which is preliminary data.</text>
</comment>
<dbReference type="InterPro" id="IPR014867">
    <property type="entry name" value="Spore_coat_CotH_CotH2/3/7"/>
</dbReference>
<name>A0A5M6DPY8_9BACT</name>
<dbReference type="InterPro" id="IPR059177">
    <property type="entry name" value="GH29D-like_dom"/>
</dbReference>
<protein>
    <recommendedName>
        <fullName evidence="2">GH29D-like beta-sandwich domain-containing protein</fullName>
    </recommendedName>
</protein>
<dbReference type="EMBL" id="VWSF01000003">
    <property type="protein sequence ID" value="KAA5548312.1"/>
    <property type="molecule type" value="Genomic_DNA"/>
</dbReference>
<keyword evidence="4" id="KW-1185">Reference proteome</keyword>
<evidence type="ECO:0000313" key="3">
    <source>
        <dbReference type="EMBL" id="KAA5548312.1"/>
    </source>
</evidence>
<dbReference type="Proteomes" id="UP000323426">
    <property type="component" value="Unassembled WGS sequence"/>
</dbReference>
<evidence type="ECO:0000313" key="4">
    <source>
        <dbReference type="Proteomes" id="UP000323426"/>
    </source>
</evidence>
<evidence type="ECO:0000259" key="2">
    <source>
        <dbReference type="Pfam" id="PF13290"/>
    </source>
</evidence>
<feature type="domain" description="GH29D-like beta-sandwich" evidence="2">
    <location>
        <begin position="61"/>
        <end position="106"/>
    </location>
</feature>
<dbReference type="Pfam" id="PF13290">
    <property type="entry name" value="CHB_HEX_C_1"/>
    <property type="match status" value="1"/>
</dbReference>